<accession>Q11IV1</accession>
<proteinExistence type="predicted"/>
<reference evidence="1" key="1">
    <citation type="submission" date="2006-06" db="EMBL/GenBank/DDBJ databases">
        <title>Complete sequence of chromosome of Chelativorans sp. BNC1.</title>
        <authorList>
            <consortium name="US DOE Joint Genome Institute"/>
            <person name="Copeland A."/>
            <person name="Lucas S."/>
            <person name="Lapidus A."/>
            <person name="Barry K."/>
            <person name="Detter J.C."/>
            <person name="Glavina del Rio T."/>
            <person name="Hammon N."/>
            <person name="Israni S."/>
            <person name="Dalin E."/>
            <person name="Tice H."/>
            <person name="Pitluck S."/>
            <person name="Chertkov O."/>
            <person name="Brettin T."/>
            <person name="Bruce D."/>
            <person name="Han C."/>
            <person name="Tapia R."/>
            <person name="Gilna P."/>
            <person name="Schmutz J."/>
            <person name="Larimer F."/>
            <person name="Land M."/>
            <person name="Hauser L."/>
            <person name="Kyrpides N."/>
            <person name="Mikhailova N."/>
            <person name="Richardson P."/>
        </authorList>
    </citation>
    <scope>NUCLEOTIDE SEQUENCE</scope>
    <source>
        <strain evidence="1">BNC1</strain>
    </source>
</reference>
<protein>
    <submittedName>
        <fullName evidence="1">Uncharacterized protein</fullName>
    </submittedName>
</protein>
<dbReference type="eggNOG" id="ENOG50338IT">
    <property type="taxonomic scope" value="Bacteria"/>
</dbReference>
<dbReference type="HOGENOM" id="CLU_155831_0_0_5"/>
<dbReference type="AlphaFoldDB" id="Q11IV1"/>
<dbReference type="EMBL" id="CP000390">
    <property type="protein sequence ID" value="ABG62674.1"/>
    <property type="molecule type" value="Genomic_DNA"/>
</dbReference>
<gene>
    <name evidence="1" type="ordered locus">Meso_1278</name>
</gene>
<evidence type="ECO:0000313" key="1">
    <source>
        <dbReference type="EMBL" id="ABG62674.1"/>
    </source>
</evidence>
<organism evidence="1">
    <name type="scientific">Chelativorans sp. (strain BNC1)</name>
    <dbReference type="NCBI Taxonomy" id="266779"/>
    <lineage>
        <taxon>Bacteria</taxon>
        <taxon>Pseudomonadati</taxon>
        <taxon>Pseudomonadota</taxon>
        <taxon>Alphaproteobacteria</taxon>
        <taxon>Hyphomicrobiales</taxon>
        <taxon>Phyllobacteriaceae</taxon>
        <taxon>Chelativorans</taxon>
    </lineage>
</organism>
<dbReference type="KEGG" id="mes:Meso_1278"/>
<sequence>MHHASSHRSSRESGLGRGILTATFLCGVALLSACQSNNRQSETSAGSGKSAALQSMERVAIAAHRCWFASQDPAFRPYRMANELNSFTGRPRFLLVPAKDFEARPLLVVQAEGNSSAVEVFGPLMNEAIGRRISSDVARWASGNNSCGGAA</sequence>
<name>Q11IV1_CHESB</name>
<dbReference type="STRING" id="266779.Meso_1278"/>